<reference evidence="1" key="2">
    <citation type="submission" date="2020-09" db="EMBL/GenBank/DDBJ databases">
        <authorList>
            <person name="Sun Q."/>
            <person name="Ohkuma M."/>
        </authorList>
    </citation>
    <scope>NUCLEOTIDE SEQUENCE</scope>
    <source>
        <strain evidence="1">JCM 11219</strain>
    </source>
</reference>
<evidence type="ECO:0000313" key="1">
    <source>
        <dbReference type="EMBL" id="GGI86481.1"/>
    </source>
</evidence>
<comment type="caution">
    <text evidence="1">The sequence shown here is derived from an EMBL/GenBank/DDBJ whole genome shotgun (WGS) entry which is preliminary data.</text>
</comment>
<organism evidence="1 2">
    <name type="scientific">Vulcanisaeta souniana JCM 11219</name>
    <dbReference type="NCBI Taxonomy" id="1293586"/>
    <lineage>
        <taxon>Archaea</taxon>
        <taxon>Thermoproteota</taxon>
        <taxon>Thermoprotei</taxon>
        <taxon>Thermoproteales</taxon>
        <taxon>Thermoproteaceae</taxon>
        <taxon>Vulcanisaeta</taxon>
    </lineage>
</organism>
<evidence type="ECO:0000313" key="2">
    <source>
        <dbReference type="Proteomes" id="UP000657075"/>
    </source>
</evidence>
<sequence length="103" mass="11642">MSMLMSNDKQPVQAGQVINQEMLVTGILTSIKPLIQVVLADLVNDPNLRKIVIASVLSVINDREFRSSLKALIIEILRDENVRRELRDFLRDVGNPLRLLLPP</sequence>
<gene>
    <name evidence="1" type="ORF">GCM10007112_24320</name>
</gene>
<dbReference type="EMBL" id="BMNM01000015">
    <property type="protein sequence ID" value="GGI86481.1"/>
    <property type="molecule type" value="Genomic_DNA"/>
</dbReference>
<reference evidence="1" key="1">
    <citation type="journal article" date="2014" name="Int. J. Syst. Evol. Microbiol.">
        <title>Complete genome sequence of Corynebacterium casei LMG S-19264T (=DSM 44701T), isolated from a smear-ripened cheese.</title>
        <authorList>
            <consortium name="US DOE Joint Genome Institute (JGI-PGF)"/>
            <person name="Walter F."/>
            <person name="Albersmeier A."/>
            <person name="Kalinowski J."/>
            <person name="Ruckert C."/>
        </authorList>
    </citation>
    <scope>NUCLEOTIDE SEQUENCE</scope>
    <source>
        <strain evidence="1">JCM 11219</strain>
    </source>
</reference>
<name>A0A830E616_9CREN</name>
<accession>A0A830E616</accession>
<protein>
    <submittedName>
        <fullName evidence="1">Uncharacterized protein</fullName>
    </submittedName>
</protein>
<dbReference type="Proteomes" id="UP000657075">
    <property type="component" value="Unassembled WGS sequence"/>
</dbReference>
<proteinExistence type="predicted"/>
<dbReference type="AlphaFoldDB" id="A0A830E616"/>